<dbReference type="Gene3D" id="3.90.1410.10">
    <property type="entry name" value="set domain protein methyltransferase, domain 1"/>
    <property type="match status" value="1"/>
</dbReference>
<dbReference type="InterPro" id="IPR036464">
    <property type="entry name" value="Rubisco_LSMT_subst-bd_sf"/>
</dbReference>
<dbReference type="OrthoDB" id="441812at2759"/>
<keyword evidence="7" id="KW-1185">Reference proteome</keyword>
<dbReference type="GO" id="GO:0016279">
    <property type="term" value="F:protein-lysine N-methyltransferase activity"/>
    <property type="evidence" value="ECO:0007669"/>
    <property type="project" value="TreeGrafter"/>
</dbReference>
<evidence type="ECO:0000256" key="2">
    <source>
        <dbReference type="ARBA" id="ARBA00022679"/>
    </source>
</evidence>
<dbReference type="InterPro" id="IPR015353">
    <property type="entry name" value="Rubisco_LSMT_subst-bd"/>
</dbReference>
<dbReference type="GO" id="GO:0032259">
    <property type="term" value="P:methylation"/>
    <property type="evidence" value="ECO:0007669"/>
    <property type="project" value="UniProtKB-KW"/>
</dbReference>
<sequence>MTLFPLLSSSSSSPCVSHNNNCRSSSSSSSSSRCFSSKSSFSTLSRGKGGKIHQNHYSTIATRATRSNDSNNNINNNSKYIEKAKVQDLLSNLERWLRENGSEMNEKCEFGFSSMMEEDNTLMIRKNTCGIFNRGSKSSSTSSSRSNISSDDNTSIKKNESILKVGDSVWMTAEKAREDADGKCGKILKRLAAQGEAAPAWVELSVYLVCELEKGESSFYAPYLSYLREATVLESPLFWSTEDVNAIAGSQLLDDAAGYDSYVRGTYESLNLSNDGVPEDTFLWAFGILRSRAQQPMRDGSEVTLVPGLDMLNHKARYSENDFGVGGKKKKPDWQVYEAGMDDGAMGSPMAAITNLFGGGGKKEDARGSSGSGKSSGAKSENNNIKFASFRAQQDTIQPGEEIFMDYYASINFDERPLDGKTCVDYGFVDPVERNGGYELRIGIPENDPNRDDKIDICDVSQQIIGGGDDPTFYLKAYEDPDPNLRVFSRLLNIQGSDAFLLEALFRNNAWELISEPVSKENETQACETMIAGCKDALLQYETSIEQDEDMLSIQDISDEKLLSIRVLLGEKKALRNTLRYFETIRASVDRLEYYQERRLRQLNLLDEDGSSTYDPFNDFIA</sequence>
<dbReference type="Gene3D" id="3.90.1420.10">
    <property type="entry name" value="Rubisco LSMT, substrate-binding domain"/>
    <property type="match status" value="1"/>
</dbReference>
<keyword evidence="2" id="KW-0808">Transferase</keyword>
<dbReference type="InterPro" id="IPR046341">
    <property type="entry name" value="SET_dom_sf"/>
</dbReference>
<proteinExistence type="predicted"/>
<dbReference type="SUPFAM" id="SSF81822">
    <property type="entry name" value="RuBisCo LSMT C-terminal, substrate-binding domain"/>
    <property type="match status" value="1"/>
</dbReference>
<keyword evidence="1" id="KW-0489">Methyltransferase</keyword>
<evidence type="ECO:0000256" key="1">
    <source>
        <dbReference type="ARBA" id="ARBA00022603"/>
    </source>
</evidence>
<accession>K8EDQ9</accession>
<keyword evidence="3" id="KW-0949">S-adenosyl-L-methionine</keyword>
<dbReference type="KEGG" id="bpg:Bathy04g04850"/>
<feature type="compositionally biased region" description="Low complexity" evidence="4">
    <location>
        <begin position="136"/>
        <end position="153"/>
    </location>
</feature>
<evidence type="ECO:0000256" key="3">
    <source>
        <dbReference type="ARBA" id="ARBA00022691"/>
    </source>
</evidence>
<evidence type="ECO:0000259" key="5">
    <source>
        <dbReference type="Pfam" id="PF09273"/>
    </source>
</evidence>
<organism evidence="6 7">
    <name type="scientific">Bathycoccus prasinos</name>
    <dbReference type="NCBI Taxonomy" id="41875"/>
    <lineage>
        <taxon>Eukaryota</taxon>
        <taxon>Viridiplantae</taxon>
        <taxon>Chlorophyta</taxon>
        <taxon>Mamiellophyceae</taxon>
        <taxon>Mamiellales</taxon>
        <taxon>Bathycoccaceae</taxon>
        <taxon>Bathycoccus</taxon>
    </lineage>
</organism>
<dbReference type="GeneID" id="19016539"/>
<feature type="compositionally biased region" description="Low complexity" evidence="4">
    <location>
        <begin position="368"/>
        <end position="380"/>
    </location>
</feature>
<dbReference type="InterPro" id="IPR050600">
    <property type="entry name" value="SETD3_SETD6_MTase"/>
</dbReference>
<evidence type="ECO:0000313" key="7">
    <source>
        <dbReference type="Proteomes" id="UP000198341"/>
    </source>
</evidence>
<feature type="region of interest" description="Disordered" evidence="4">
    <location>
        <begin position="134"/>
        <end position="154"/>
    </location>
</feature>
<dbReference type="eggNOG" id="KOG1337">
    <property type="taxonomic scope" value="Eukaryota"/>
</dbReference>
<evidence type="ECO:0000313" key="6">
    <source>
        <dbReference type="EMBL" id="CCO16232.1"/>
    </source>
</evidence>
<dbReference type="Pfam" id="PF09273">
    <property type="entry name" value="Rubis-subs-bind"/>
    <property type="match status" value="1"/>
</dbReference>
<feature type="region of interest" description="Disordered" evidence="4">
    <location>
        <begin position="357"/>
        <end position="381"/>
    </location>
</feature>
<feature type="domain" description="Rubisco LSMT substrate-binding" evidence="5">
    <location>
        <begin position="445"/>
        <end position="575"/>
    </location>
</feature>
<dbReference type="Proteomes" id="UP000198341">
    <property type="component" value="Chromosome 4"/>
</dbReference>
<reference evidence="6 7" key="1">
    <citation type="submission" date="2011-10" db="EMBL/GenBank/DDBJ databases">
        <authorList>
            <person name="Genoscope - CEA"/>
        </authorList>
    </citation>
    <scope>NUCLEOTIDE SEQUENCE [LARGE SCALE GENOMIC DNA]</scope>
    <source>
        <strain evidence="6 7">RCC 1105</strain>
    </source>
</reference>
<dbReference type="SUPFAM" id="SSF82199">
    <property type="entry name" value="SET domain"/>
    <property type="match status" value="1"/>
</dbReference>
<protein>
    <recommendedName>
        <fullName evidence="5">Rubisco LSMT substrate-binding domain-containing protein</fullName>
    </recommendedName>
</protein>
<dbReference type="RefSeq" id="XP_007513707.1">
    <property type="nucleotide sequence ID" value="XM_007513645.1"/>
</dbReference>
<dbReference type="AlphaFoldDB" id="K8EDQ9"/>
<gene>
    <name evidence="6" type="ORF">Bathy04g04850</name>
</gene>
<name>K8EDQ9_9CHLO</name>
<evidence type="ECO:0000256" key="4">
    <source>
        <dbReference type="SAM" id="MobiDB-lite"/>
    </source>
</evidence>
<dbReference type="PANTHER" id="PTHR13271:SF123">
    <property type="entry name" value="RIBULOSE-1,5-BISPHOSPHATE CARBOXYLASE_OXYGENASE SMALL SUBUNIT N-METHYLTRANSFERASE I-RELATED"/>
    <property type="match status" value="1"/>
</dbReference>
<dbReference type="EMBL" id="FO082275">
    <property type="protein sequence ID" value="CCO16232.1"/>
    <property type="molecule type" value="Genomic_DNA"/>
</dbReference>
<dbReference type="PANTHER" id="PTHR13271">
    <property type="entry name" value="UNCHARACTERIZED PUTATIVE METHYLTRANSFERASE"/>
    <property type="match status" value="1"/>
</dbReference>